<protein>
    <submittedName>
        <fullName evidence="1">Uncharacterized protein</fullName>
    </submittedName>
</protein>
<proteinExistence type="predicted"/>
<organism evidence="1">
    <name type="scientific">viral metagenome</name>
    <dbReference type="NCBI Taxonomy" id="1070528"/>
    <lineage>
        <taxon>unclassified sequences</taxon>
        <taxon>metagenomes</taxon>
        <taxon>organismal metagenomes</taxon>
    </lineage>
</organism>
<evidence type="ECO:0000313" key="1">
    <source>
        <dbReference type="EMBL" id="QHU04880.1"/>
    </source>
</evidence>
<accession>A0A6C0JJE2</accession>
<sequence length="34" mass="4041">MAIPIDYLYIKIDNIFLYVLLSKNKTKQNKKTIP</sequence>
<dbReference type="EMBL" id="MN740405">
    <property type="protein sequence ID" value="QHU04880.1"/>
    <property type="molecule type" value="Genomic_DNA"/>
</dbReference>
<reference evidence="1" key="1">
    <citation type="journal article" date="2020" name="Nature">
        <title>Giant virus diversity and host interactions through global metagenomics.</title>
        <authorList>
            <person name="Schulz F."/>
            <person name="Roux S."/>
            <person name="Paez-Espino D."/>
            <person name="Jungbluth S."/>
            <person name="Walsh D.A."/>
            <person name="Denef V.J."/>
            <person name="McMahon K.D."/>
            <person name="Konstantinidis K.T."/>
            <person name="Eloe-Fadrosh E.A."/>
            <person name="Kyrpides N.C."/>
            <person name="Woyke T."/>
        </authorList>
    </citation>
    <scope>NUCLEOTIDE SEQUENCE</scope>
    <source>
        <strain evidence="1">GVMAG-M-3300027708-5</strain>
    </source>
</reference>
<name>A0A6C0JJE2_9ZZZZ</name>
<dbReference type="AlphaFoldDB" id="A0A6C0JJE2"/>